<dbReference type="Proteomes" id="UP001632038">
    <property type="component" value="Unassembled WGS sequence"/>
</dbReference>
<feature type="transmembrane region" description="Helical" evidence="1">
    <location>
        <begin position="6"/>
        <end position="34"/>
    </location>
</feature>
<organism evidence="2 4">
    <name type="scientific">Castilleja foliolosa</name>
    <dbReference type="NCBI Taxonomy" id="1961234"/>
    <lineage>
        <taxon>Eukaryota</taxon>
        <taxon>Viridiplantae</taxon>
        <taxon>Streptophyta</taxon>
        <taxon>Embryophyta</taxon>
        <taxon>Tracheophyta</taxon>
        <taxon>Spermatophyta</taxon>
        <taxon>Magnoliopsida</taxon>
        <taxon>eudicotyledons</taxon>
        <taxon>Gunneridae</taxon>
        <taxon>Pentapetalae</taxon>
        <taxon>asterids</taxon>
        <taxon>lamiids</taxon>
        <taxon>Lamiales</taxon>
        <taxon>Orobanchaceae</taxon>
        <taxon>Pedicularideae</taxon>
        <taxon>Castillejinae</taxon>
        <taxon>Castilleja</taxon>
    </lineage>
</organism>
<dbReference type="AlphaFoldDB" id="A0ABD3ECE8"/>
<keyword evidence="1" id="KW-0812">Transmembrane</keyword>
<gene>
    <name evidence="3" type="ORF">CASFOL_001391</name>
    <name evidence="2" type="ORF">CASFOL_001789</name>
</gene>
<protein>
    <submittedName>
        <fullName evidence="2">Uncharacterized protein</fullName>
    </submittedName>
</protein>
<evidence type="ECO:0000313" key="4">
    <source>
        <dbReference type="Proteomes" id="UP001632038"/>
    </source>
</evidence>
<evidence type="ECO:0000256" key="1">
    <source>
        <dbReference type="SAM" id="Phobius"/>
    </source>
</evidence>
<accession>A0ABD3ECE8</accession>
<evidence type="ECO:0000313" key="3">
    <source>
        <dbReference type="EMBL" id="KAL3654656.1"/>
    </source>
</evidence>
<evidence type="ECO:0000313" key="2">
    <source>
        <dbReference type="EMBL" id="KAL3652108.1"/>
    </source>
</evidence>
<reference evidence="4" key="1">
    <citation type="journal article" date="2024" name="IScience">
        <title>Strigolactones Initiate the Formation of Haustorium-like Structures in Castilleja.</title>
        <authorList>
            <person name="Buerger M."/>
            <person name="Peterson D."/>
            <person name="Chory J."/>
        </authorList>
    </citation>
    <scope>NUCLEOTIDE SEQUENCE [LARGE SCALE GENOMIC DNA]</scope>
</reference>
<comment type="caution">
    <text evidence="2">The sequence shown here is derived from an EMBL/GenBank/DDBJ whole genome shotgun (WGS) entry which is preliminary data.</text>
</comment>
<keyword evidence="1" id="KW-1133">Transmembrane helix</keyword>
<name>A0ABD3ECE8_9LAMI</name>
<dbReference type="EMBL" id="JAVIJP010000003">
    <property type="protein sequence ID" value="KAL3654656.1"/>
    <property type="molecule type" value="Genomic_DNA"/>
</dbReference>
<dbReference type="EMBL" id="JAVIJP010000005">
    <property type="protein sequence ID" value="KAL3652108.1"/>
    <property type="molecule type" value="Genomic_DNA"/>
</dbReference>
<reference evidence="2" key="2">
    <citation type="submission" date="2024-11" db="EMBL/GenBank/DDBJ databases">
        <authorList>
            <person name="Burger M."/>
            <person name="Chory J."/>
        </authorList>
    </citation>
    <scope>NUCLEOTIDE SEQUENCE</scope>
    <source>
        <strain evidence="2">Tecolote</strain>
        <tissue evidence="2">Flower</tissue>
    </source>
</reference>
<proteinExistence type="predicted"/>
<keyword evidence="4" id="KW-1185">Reference proteome</keyword>
<sequence>MHDHILHVLTIPAEAACSFIALGEMAVCVCLWIAKIMYVQSCSTNTLKEVTSQCF</sequence>
<keyword evidence="1" id="KW-0472">Membrane</keyword>